<name>A0A396H2E4_MEDTR</name>
<evidence type="ECO:0000313" key="2">
    <source>
        <dbReference type="Proteomes" id="UP000265566"/>
    </source>
</evidence>
<reference evidence="2" key="1">
    <citation type="journal article" date="2018" name="Nat. Plants">
        <title>Whole-genome landscape of Medicago truncatula symbiotic genes.</title>
        <authorList>
            <person name="Pecrix Y."/>
            <person name="Staton S.E."/>
            <person name="Sallet E."/>
            <person name="Lelandais-Briere C."/>
            <person name="Moreau S."/>
            <person name="Carrere S."/>
            <person name="Blein T."/>
            <person name="Jardinaud M.F."/>
            <person name="Latrasse D."/>
            <person name="Zouine M."/>
            <person name="Zahm M."/>
            <person name="Kreplak J."/>
            <person name="Mayjonade B."/>
            <person name="Satge C."/>
            <person name="Perez M."/>
            <person name="Cauet S."/>
            <person name="Marande W."/>
            <person name="Chantry-Darmon C."/>
            <person name="Lopez-Roques C."/>
            <person name="Bouchez O."/>
            <person name="Berard A."/>
            <person name="Debelle F."/>
            <person name="Munos S."/>
            <person name="Bendahmane A."/>
            <person name="Berges H."/>
            <person name="Niebel A."/>
            <person name="Buitink J."/>
            <person name="Frugier F."/>
            <person name="Benhamed M."/>
            <person name="Crespi M."/>
            <person name="Gouzy J."/>
            <person name="Gamas P."/>
        </authorList>
    </citation>
    <scope>NUCLEOTIDE SEQUENCE [LARGE SCALE GENOMIC DNA]</scope>
    <source>
        <strain evidence="2">cv. Jemalong A17</strain>
    </source>
</reference>
<proteinExistence type="predicted"/>
<dbReference type="EMBL" id="PSQE01000007">
    <property type="protein sequence ID" value="RHN45884.1"/>
    <property type="molecule type" value="Genomic_DNA"/>
</dbReference>
<protein>
    <submittedName>
        <fullName evidence="1">Uncharacterized protein</fullName>
    </submittedName>
</protein>
<sequence>MKAETRFWYIRSDQIHLRAMDSSTDDPFLMLSYSYAVVYV</sequence>
<evidence type="ECO:0000313" key="1">
    <source>
        <dbReference type="EMBL" id="RHN45884.1"/>
    </source>
</evidence>
<dbReference type="Proteomes" id="UP000265566">
    <property type="component" value="Chromosome 7"/>
</dbReference>
<gene>
    <name evidence="1" type="ORF">MtrunA17_Chr7g0236301</name>
</gene>
<dbReference type="Gramene" id="rna40308">
    <property type="protein sequence ID" value="RHN45884.1"/>
    <property type="gene ID" value="gene40308"/>
</dbReference>
<comment type="caution">
    <text evidence="1">The sequence shown here is derived from an EMBL/GenBank/DDBJ whole genome shotgun (WGS) entry which is preliminary data.</text>
</comment>
<dbReference type="AlphaFoldDB" id="A0A396H2E4"/>
<accession>A0A396H2E4</accession>
<organism evidence="1 2">
    <name type="scientific">Medicago truncatula</name>
    <name type="common">Barrel medic</name>
    <name type="synonym">Medicago tribuloides</name>
    <dbReference type="NCBI Taxonomy" id="3880"/>
    <lineage>
        <taxon>Eukaryota</taxon>
        <taxon>Viridiplantae</taxon>
        <taxon>Streptophyta</taxon>
        <taxon>Embryophyta</taxon>
        <taxon>Tracheophyta</taxon>
        <taxon>Spermatophyta</taxon>
        <taxon>Magnoliopsida</taxon>
        <taxon>eudicotyledons</taxon>
        <taxon>Gunneridae</taxon>
        <taxon>Pentapetalae</taxon>
        <taxon>rosids</taxon>
        <taxon>fabids</taxon>
        <taxon>Fabales</taxon>
        <taxon>Fabaceae</taxon>
        <taxon>Papilionoideae</taxon>
        <taxon>50 kb inversion clade</taxon>
        <taxon>NPAAA clade</taxon>
        <taxon>Hologalegina</taxon>
        <taxon>IRL clade</taxon>
        <taxon>Trifolieae</taxon>
        <taxon>Medicago</taxon>
    </lineage>
</organism>